<dbReference type="WBParaSite" id="SPAL_0001298300.1">
    <property type="protein sequence ID" value="SPAL_0001298300.1"/>
    <property type="gene ID" value="SPAL_0001298300"/>
</dbReference>
<dbReference type="Proteomes" id="UP000046392">
    <property type="component" value="Unplaced"/>
</dbReference>
<organism evidence="1 2">
    <name type="scientific">Strongyloides papillosus</name>
    <name type="common">Intestinal threadworm</name>
    <dbReference type="NCBI Taxonomy" id="174720"/>
    <lineage>
        <taxon>Eukaryota</taxon>
        <taxon>Metazoa</taxon>
        <taxon>Ecdysozoa</taxon>
        <taxon>Nematoda</taxon>
        <taxon>Chromadorea</taxon>
        <taxon>Rhabditida</taxon>
        <taxon>Tylenchina</taxon>
        <taxon>Panagrolaimomorpha</taxon>
        <taxon>Strongyloidoidea</taxon>
        <taxon>Strongyloididae</taxon>
        <taxon>Strongyloides</taxon>
    </lineage>
</organism>
<proteinExistence type="predicted"/>
<evidence type="ECO:0000313" key="1">
    <source>
        <dbReference type="Proteomes" id="UP000046392"/>
    </source>
</evidence>
<name>A0A0N5C4V4_STREA</name>
<keyword evidence="1" id="KW-1185">Reference proteome</keyword>
<reference evidence="2" key="1">
    <citation type="submission" date="2016-03" db="UniProtKB">
        <authorList>
            <consortium name="WormBaseParasite"/>
        </authorList>
    </citation>
    <scope>IDENTIFICATION</scope>
</reference>
<protein>
    <submittedName>
        <fullName evidence="2">Reverse transcriptase domain-containing protein</fullName>
    </submittedName>
</protein>
<dbReference type="AlphaFoldDB" id="A0A0N5C4V4"/>
<accession>A0A0N5C4V4</accession>
<evidence type="ECO:0000313" key="2">
    <source>
        <dbReference type="WBParaSite" id="SPAL_0001298300.1"/>
    </source>
</evidence>
<sequence length="111" mass="12701">MDPTTGTMNIELPKYTDMSKDIGPFLRRMTILLDSQNLDDARKQAMLKIQLPDACLDFLEGKEFANYNALVNSLKEKYNGQISKTTAQSRLLSFQFEFKDVEKGILKFAEL</sequence>